<dbReference type="InterPro" id="IPR014284">
    <property type="entry name" value="RNA_pol_sigma-70_dom"/>
</dbReference>
<evidence type="ECO:0000256" key="3">
    <source>
        <dbReference type="ARBA" id="ARBA00023082"/>
    </source>
</evidence>
<dbReference type="SUPFAM" id="SSF88659">
    <property type="entry name" value="Sigma3 and sigma4 domains of RNA polymerase sigma factors"/>
    <property type="match status" value="1"/>
</dbReference>
<dbReference type="Proteomes" id="UP001165079">
    <property type="component" value="Unassembled WGS sequence"/>
</dbReference>
<feature type="domain" description="RNA polymerase sigma-70 region 2" evidence="5">
    <location>
        <begin position="38"/>
        <end position="105"/>
    </location>
</feature>
<dbReference type="InterPro" id="IPR036388">
    <property type="entry name" value="WH-like_DNA-bd_sf"/>
</dbReference>
<dbReference type="InterPro" id="IPR007627">
    <property type="entry name" value="RNA_pol_sigma70_r2"/>
</dbReference>
<dbReference type="CDD" id="cd06171">
    <property type="entry name" value="Sigma70_r4"/>
    <property type="match status" value="1"/>
</dbReference>
<evidence type="ECO:0000256" key="4">
    <source>
        <dbReference type="ARBA" id="ARBA00023163"/>
    </source>
</evidence>
<dbReference type="AlphaFoldDB" id="A0A9W6SR90"/>
<dbReference type="PANTHER" id="PTHR43133">
    <property type="entry name" value="RNA POLYMERASE ECF-TYPE SIGMA FACTO"/>
    <property type="match status" value="1"/>
</dbReference>
<feature type="domain" description="RNA polymerase sigma factor 70 region 4 type 2" evidence="6">
    <location>
        <begin position="136"/>
        <end position="189"/>
    </location>
</feature>
<keyword evidence="8" id="KW-1185">Reference proteome</keyword>
<dbReference type="InterPro" id="IPR013249">
    <property type="entry name" value="RNA_pol_sigma70_r4_t2"/>
</dbReference>
<evidence type="ECO:0000259" key="5">
    <source>
        <dbReference type="Pfam" id="PF04542"/>
    </source>
</evidence>
<keyword evidence="3" id="KW-0731">Sigma factor</keyword>
<comment type="caution">
    <text evidence="7">The sequence shown here is derived from an EMBL/GenBank/DDBJ whole genome shotgun (WGS) entry which is preliminary data.</text>
</comment>
<dbReference type="NCBIfam" id="TIGR02937">
    <property type="entry name" value="sigma70-ECF"/>
    <property type="match status" value="1"/>
</dbReference>
<dbReference type="NCBIfam" id="NF007228">
    <property type="entry name" value="PRK09646.1"/>
    <property type="match status" value="1"/>
</dbReference>
<dbReference type="InterPro" id="IPR013325">
    <property type="entry name" value="RNA_pol_sigma_r2"/>
</dbReference>
<keyword evidence="4" id="KW-0804">Transcription</keyword>
<dbReference type="GO" id="GO:0003677">
    <property type="term" value="F:DNA binding"/>
    <property type="evidence" value="ECO:0007669"/>
    <property type="project" value="InterPro"/>
</dbReference>
<comment type="similarity">
    <text evidence="1">Belongs to the sigma-70 factor family. ECF subfamily.</text>
</comment>
<reference evidence="7" key="1">
    <citation type="submission" date="2023-03" db="EMBL/GenBank/DDBJ databases">
        <title>Actinorhabdospora filicis NBRC 111898.</title>
        <authorList>
            <person name="Ichikawa N."/>
            <person name="Sato H."/>
            <person name="Tonouchi N."/>
        </authorList>
    </citation>
    <scope>NUCLEOTIDE SEQUENCE</scope>
    <source>
        <strain evidence="7">NBRC 111898</strain>
    </source>
</reference>
<proteinExistence type="inferred from homology"/>
<dbReference type="InterPro" id="IPR013324">
    <property type="entry name" value="RNA_pol_sigma_r3/r4-like"/>
</dbReference>
<dbReference type="Gene3D" id="1.10.1740.10">
    <property type="match status" value="1"/>
</dbReference>
<dbReference type="SUPFAM" id="SSF88946">
    <property type="entry name" value="Sigma2 domain of RNA polymerase sigma factors"/>
    <property type="match status" value="1"/>
</dbReference>
<dbReference type="RefSeq" id="WP_432705383.1">
    <property type="nucleotide sequence ID" value="NZ_BSTX01000006.1"/>
</dbReference>
<dbReference type="InterPro" id="IPR039425">
    <property type="entry name" value="RNA_pol_sigma-70-like"/>
</dbReference>
<dbReference type="PANTHER" id="PTHR43133:SF66">
    <property type="entry name" value="ECF RNA POLYMERASE SIGMA FACTOR SIGK"/>
    <property type="match status" value="1"/>
</dbReference>
<evidence type="ECO:0000256" key="2">
    <source>
        <dbReference type="ARBA" id="ARBA00023015"/>
    </source>
</evidence>
<dbReference type="GO" id="GO:0016987">
    <property type="term" value="F:sigma factor activity"/>
    <property type="evidence" value="ECO:0007669"/>
    <property type="project" value="UniProtKB-KW"/>
</dbReference>
<name>A0A9W6SR90_9ACTN</name>
<sequence length="197" mass="21566">MRALPEPGRPGSADATTPTPEELMARIARGDEDAFASLYDLLAPRVCGLARRVVRDPAQAEEVAQEALVEIWRHAARFDPGRGSAIAWALTLTHRRAVDRVRSAQAGAERESRVAAASGEIAFDQVSEATLGRLERQQLRHCLKRLTELQHESIAMAYYGGLTYPQVASVLGVPLATVKTRMRDGLIRLRDCLGVGR</sequence>
<evidence type="ECO:0000313" key="8">
    <source>
        <dbReference type="Proteomes" id="UP001165079"/>
    </source>
</evidence>
<accession>A0A9W6SR90</accession>
<gene>
    <name evidence="7" type="primary">rpoE</name>
    <name evidence="7" type="ORF">Afil01_62710</name>
</gene>
<protein>
    <submittedName>
        <fullName evidence="7">RNA polymerase sigma factor SigK</fullName>
    </submittedName>
</protein>
<dbReference type="GO" id="GO:0006352">
    <property type="term" value="P:DNA-templated transcription initiation"/>
    <property type="evidence" value="ECO:0007669"/>
    <property type="project" value="InterPro"/>
</dbReference>
<evidence type="ECO:0000256" key="1">
    <source>
        <dbReference type="ARBA" id="ARBA00010641"/>
    </source>
</evidence>
<keyword evidence="2" id="KW-0805">Transcription regulation</keyword>
<dbReference type="EMBL" id="BSTX01000006">
    <property type="protein sequence ID" value="GLZ81464.1"/>
    <property type="molecule type" value="Genomic_DNA"/>
</dbReference>
<dbReference type="Pfam" id="PF08281">
    <property type="entry name" value="Sigma70_r4_2"/>
    <property type="match status" value="1"/>
</dbReference>
<evidence type="ECO:0000259" key="6">
    <source>
        <dbReference type="Pfam" id="PF08281"/>
    </source>
</evidence>
<dbReference type="Pfam" id="PF04542">
    <property type="entry name" value="Sigma70_r2"/>
    <property type="match status" value="1"/>
</dbReference>
<evidence type="ECO:0000313" key="7">
    <source>
        <dbReference type="EMBL" id="GLZ81464.1"/>
    </source>
</evidence>
<organism evidence="7 8">
    <name type="scientific">Actinorhabdospora filicis</name>
    <dbReference type="NCBI Taxonomy" id="1785913"/>
    <lineage>
        <taxon>Bacteria</taxon>
        <taxon>Bacillati</taxon>
        <taxon>Actinomycetota</taxon>
        <taxon>Actinomycetes</taxon>
        <taxon>Micromonosporales</taxon>
        <taxon>Micromonosporaceae</taxon>
        <taxon>Actinorhabdospora</taxon>
    </lineage>
</organism>
<dbReference type="Gene3D" id="1.10.10.10">
    <property type="entry name" value="Winged helix-like DNA-binding domain superfamily/Winged helix DNA-binding domain"/>
    <property type="match status" value="1"/>
</dbReference>